<keyword evidence="7" id="KW-0106">Calcium</keyword>
<evidence type="ECO:0000256" key="8">
    <source>
        <dbReference type="SAM" id="Phobius"/>
    </source>
</evidence>
<dbReference type="GO" id="GO:0004519">
    <property type="term" value="F:endonuclease activity"/>
    <property type="evidence" value="ECO:0007669"/>
    <property type="project" value="UniProtKB-KW"/>
</dbReference>
<proteinExistence type="inferred from homology"/>
<reference evidence="11" key="1">
    <citation type="journal article" date="2011" name="Science">
        <title>The plant cell wall-decomposing machinery underlies the functional diversity of forest fungi.</title>
        <authorList>
            <person name="Eastwood D.C."/>
            <person name="Floudas D."/>
            <person name="Binder M."/>
            <person name="Majcherczyk A."/>
            <person name="Schneider P."/>
            <person name="Aerts A."/>
            <person name="Asiegbu F.O."/>
            <person name="Baker S.E."/>
            <person name="Barry K."/>
            <person name="Bendiksby M."/>
            <person name="Blumentritt M."/>
            <person name="Coutinho P.M."/>
            <person name="Cullen D."/>
            <person name="de Vries R.P."/>
            <person name="Gathman A."/>
            <person name="Goodell B."/>
            <person name="Henrissat B."/>
            <person name="Ihrmark K."/>
            <person name="Kauserud H."/>
            <person name="Kohler A."/>
            <person name="LaButti K."/>
            <person name="Lapidus A."/>
            <person name="Lavin J.L."/>
            <person name="Lee Y.-H."/>
            <person name="Lindquist E."/>
            <person name="Lilly W."/>
            <person name="Lucas S."/>
            <person name="Morin E."/>
            <person name="Murat C."/>
            <person name="Oguiza J.A."/>
            <person name="Park J."/>
            <person name="Pisabarro A.G."/>
            <person name="Riley R."/>
            <person name="Rosling A."/>
            <person name="Salamov A."/>
            <person name="Schmidt O."/>
            <person name="Schmutz J."/>
            <person name="Skrede I."/>
            <person name="Stenlid J."/>
            <person name="Wiebenga A."/>
            <person name="Xie X."/>
            <person name="Kuees U."/>
            <person name="Hibbett D.S."/>
            <person name="Hoffmeister D."/>
            <person name="Hoegberg N."/>
            <person name="Martin F."/>
            <person name="Grigoriev I.V."/>
            <person name="Watkinson S.C."/>
        </authorList>
    </citation>
    <scope>NUCLEOTIDE SEQUENCE [LARGE SCALE GENOMIC DNA]</scope>
    <source>
        <strain evidence="11">strain S7.3</strain>
    </source>
</reference>
<dbReference type="Pfam" id="PF00565">
    <property type="entry name" value="SNase"/>
    <property type="match status" value="1"/>
</dbReference>
<dbReference type="STRING" id="936435.F8PMW6"/>
<dbReference type="Proteomes" id="UP000008063">
    <property type="component" value="Unassembled WGS sequence"/>
</dbReference>
<comment type="subcellular location">
    <subcellularLocation>
        <location evidence="1">Membrane</location>
        <topology evidence="1">Single-pass membrane protein</topology>
    </subcellularLocation>
    <subcellularLocation>
        <location evidence="2">Mitochondrion</location>
    </subcellularLocation>
</comment>
<comment type="similarity">
    <text evidence="3">Belongs to the LCL3 family.</text>
</comment>
<evidence type="ECO:0000256" key="5">
    <source>
        <dbReference type="ARBA" id="ARBA00022759"/>
    </source>
</evidence>
<keyword evidence="5" id="KW-0255">Endonuclease</keyword>
<dbReference type="SMART" id="SM00318">
    <property type="entry name" value="SNc"/>
    <property type="match status" value="1"/>
</dbReference>
<dbReference type="GO" id="GO:0016020">
    <property type="term" value="C:membrane"/>
    <property type="evidence" value="ECO:0007669"/>
    <property type="project" value="UniProtKB-SubCell"/>
</dbReference>
<dbReference type="FunCoup" id="F8PMW6">
    <property type="interactions" value="4"/>
</dbReference>
<dbReference type="OMA" id="IYHTPGG"/>
<dbReference type="GO" id="GO:0016787">
    <property type="term" value="F:hydrolase activity"/>
    <property type="evidence" value="ECO:0007669"/>
    <property type="project" value="UniProtKB-KW"/>
</dbReference>
<evidence type="ECO:0000256" key="1">
    <source>
        <dbReference type="ARBA" id="ARBA00004167"/>
    </source>
</evidence>
<dbReference type="GO" id="GO:0005739">
    <property type="term" value="C:mitochondrion"/>
    <property type="evidence" value="ECO:0007669"/>
    <property type="project" value="UniProtKB-SubCell"/>
</dbReference>
<evidence type="ECO:0000256" key="2">
    <source>
        <dbReference type="ARBA" id="ARBA00004173"/>
    </source>
</evidence>
<dbReference type="OrthoDB" id="430293at2759"/>
<evidence type="ECO:0000256" key="6">
    <source>
        <dbReference type="ARBA" id="ARBA00022801"/>
    </source>
</evidence>
<accession>F8PMW6</accession>
<sequence>MRLPSWTPLGTAQIDYQEEKTREEKDVINDVQKILSSKLSPGILSAFLLGSVSTVTMLVVYRRYFRRLRTAEWITPDIMKQRRWIKGVVTSVGDGDNFRLFHTPGIGWGWPLKFRRVPSLNKELKDQTIHVRIAGVDAPEGAHFGRPAQPYAEESLSWLRTHLLGKTVYCQLVRRDQYGRIVSVVVQPPGFLPGFLVSGKSLSLEMLKAGWVTTYEQAGAEYGKWGKVEFQRIETSAKYVFPLLYILAARRGMWKDGITAETPAEYKRRYGRSMESAEAAEAVQDSTRRKHKRTLFSRWLTRLWPSK</sequence>
<dbReference type="InParanoid" id="F8PMW6"/>
<dbReference type="InterPro" id="IPR016071">
    <property type="entry name" value="Staphylococal_nuclease_OB-fold"/>
</dbReference>
<organism evidence="11">
    <name type="scientific">Serpula lacrymans var. lacrymans (strain S7.3)</name>
    <name type="common">Dry rot fungus</name>
    <dbReference type="NCBI Taxonomy" id="936435"/>
    <lineage>
        <taxon>Eukaryota</taxon>
        <taxon>Fungi</taxon>
        <taxon>Dikarya</taxon>
        <taxon>Basidiomycota</taxon>
        <taxon>Agaricomycotina</taxon>
        <taxon>Agaricomycetes</taxon>
        <taxon>Agaricomycetidae</taxon>
        <taxon>Boletales</taxon>
        <taxon>Coniophorineae</taxon>
        <taxon>Serpulaceae</taxon>
        <taxon>Serpula</taxon>
    </lineage>
</organism>
<keyword evidence="11" id="KW-1185">Reference proteome</keyword>
<dbReference type="PROSITE" id="PS50830">
    <property type="entry name" value="TNASE_3"/>
    <property type="match status" value="1"/>
</dbReference>
<evidence type="ECO:0000313" key="10">
    <source>
        <dbReference type="EMBL" id="EGO02948.1"/>
    </source>
</evidence>
<dbReference type="eggNOG" id="ENOG502S1U4">
    <property type="taxonomic scope" value="Eukaryota"/>
</dbReference>
<feature type="transmembrane region" description="Helical" evidence="8">
    <location>
        <begin position="43"/>
        <end position="61"/>
    </location>
</feature>
<dbReference type="Gene3D" id="2.40.50.90">
    <property type="match status" value="1"/>
</dbReference>
<dbReference type="AlphaFoldDB" id="F8PMW6"/>
<evidence type="ECO:0000256" key="4">
    <source>
        <dbReference type="ARBA" id="ARBA00022722"/>
    </source>
</evidence>
<dbReference type="HOGENOM" id="CLU_046484_0_1_1"/>
<feature type="domain" description="TNase-like" evidence="9">
    <location>
        <begin position="83"/>
        <end position="256"/>
    </location>
</feature>
<gene>
    <name evidence="10" type="ORF">SERLA73DRAFT_47598</name>
</gene>
<dbReference type="InterPro" id="IPR035437">
    <property type="entry name" value="SNase_OB-fold_sf"/>
</dbReference>
<dbReference type="SUPFAM" id="SSF50199">
    <property type="entry name" value="Staphylococcal nuclease"/>
    <property type="match status" value="1"/>
</dbReference>
<dbReference type="PANTHER" id="PTHR12302">
    <property type="entry name" value="EBNA2 BINDING PROTEIN P100"/>
    <property type="match status" value="1"/>
</dbReference>
<keyword evidence="8" id="KW-0472">Membrane</keyword>
<keyword evidence="8" id="KW-1133">Transmembrane helix</keyword>
<keyword evidence="8" id="KW-0812">Transmembrane</keyword>
<dbReference type="PANTHER" id="PTHR12302:SF3">
    <property type="entry name" value="SERINE_THREONINE-PROTEIN KINASE 31"/>
    <property type="match status" value="1"/>
</dbReference>
<name>F8PMW6_SERL3</name>
<keyword evidence="6" id="KW-0378">Hydrolase</keyword>
<keyword evidence="4" id="KW-0540">Nuclease</keyword>
<evidence type="ECO:0000259" key="9">
    <source>
        <dbReference type="PROSITE" id="PS50830"/>
    </source>
</evidence>
<evidence type="ECO:0000256" key="7">
    <source>
        <dbReference type="ARBA" id="ARBA00022837"/>
    </source>
</evidence>
<evidence type="ECO:0000256" key="3">
    <source>
        <dbReference type="ARBA" id="ARBA00005435"/>
    </source>
</evidence>
<dbReference type="EMBL" id="GL945476">
    <property type="protein sequence ID" value="EGO02948.1"/>
    <property type="molecule type" value="Genomic_DNA"/>
</dbReference>
<protein>
    <recommendedName>
        <fullName evidence="9">TNase-like domain-containing protein</fullName>
    </recommendedName>
</protein>
<evidence type="ECO:0000313" key="11">
    <source>
        <dbReference type="Proteomes" id="UP000008063"/>
    </source>
</evidence>